<evidence type="ECO:0000256" key="2">
    <source>
        <dbReference type="SAM" id="Phobius"/>
    </source>
</evidence>
<keyword evidence="2" id="KW-0812">Transmembrane</keyword>
<accession>A0A930Y3P5</accession>
<proteinExistence type="predicted"/>
<dbReference type="AlphaFoldDB" id="A0A930Y3P5"/>
<sequence>MPYKQEVRRLKQINFDNDRINVALQSKLSELQREQHKIISENVEKSVSRARKIKRKELFLQKQQKEIDANIFMLQLGENIVKQVKENNDKLENVNFVPSMSEGDRWVELSSKLSFIQQKLLQQPTLRNTIIEKKSHSKLTLIFLILTLILVIISIGLSISSRSSDNNKPFKEIEGKMNSIVKSIEDMRSDMKSMEKEMNNFNIIDKKSENRKR</sequence>
<feature type="coiled-coil region" evidence="1">
    <location>
        <begin position="177"/>
        <end position="204"/>
    </location>
</feature>
<comment type="caution">
    <text evidence="3">The sequence shown here is derived from an EMBL/GenBank/DDBJ whole genome shotgun (WGS) entry which is preliminary data.</text>
</comment>
<feature type="transmembrane region" description="Helical" evidence="2">
    <location>
        <begin position="139"/>
        <end position="159"/>
    </location>
</feature>
<dbReference type="EMBL" id="JADION010000010">
    <property type="protein sequence ID" value="MBF4102454.1"/>
    <property type="molecule type" value="Genomic_DNA"/>
</dbReference>
<protein>
    <submittedName>
        <fullName evidence="3">Uncharacterized protein</fullName>
    </submittedName>
</protein>
<keyword evidence="2" id="KW-0472">Membrane</keyword>
<name>A0A930Y3P5_9PAST</name>
<keyword evidence="1" id="KW-0175">Coiled coil</keyword>
<evidence type="ECO:0000313" key="3">
    <source>
        <dbReference type="EMBL" id="MBF4102454.1"/>
    </source>
</evidence>
<reference evidence="3" key="1">
    <citation type="submission" date="2020-11" db="EMBL/GenBank/DDBJ databases">
        <title>Gallibacterium anatis 1637, full genome, WGS.</title>
        <authorList>
            <person name="Laishevtcev A.I."/>
            <person name="Yakimova E.A."/>
            <person name="Petkovich D."/>
            <person name="Stepanova T.V."/>
            <person name="Kalendr R.S."/>
            <person name="Rubalsky E.O."/>
            <person name="Zulkarneev E.R."/>
            <person name="Aleshkin A.V."/>
        </authorList>
    </citation>
    <scope>NUCLEOTIDE SEQUENCE</scope>
    <source>
        <strain evidence="3">1637</strain>
    </source>
</reference>
<gene>
    <name evidence="3" type="ORF">INT80_04865</name>
</gene>
<organism evidence="3">
    <name type="scientific">Gallibacterium anatis</name>
    <dbReference type="NCBI Taxonomy" id="750"/>
    <lineage>
        <taxon>Bacteria</taxon>
        <taxon>Pseudomonadati</taxon>
        <taxon>Pseudomonadota</taxon>
        <taxon>Gammaproteobacteria</taxon>
        <taxon>Pasteurellales</taxon>
        <taxon>Pasteurellaceae</taxon>
        <taxon>Gallibacterium</taxon>
    </lineage>
</organism>
<evidence type="ECO:0000256" key="1">
    <source>
        <dbReference type="SAM" id="Coils"/>
    </source>
</evidence>
<keyword evidence="2" id="KW-1133">Transmembrane helix</keyword>